<dbReference type="EMBL" id="GBRH01264175">
    <property type="protein sequence ID" value="JAD33720.1"/>
    <property type="molecule type" value="Transcribed_RNA"/>
</dbReference>
<reference evidence="1" key="1">
    <citation type="submission" date="2014-09" db="EMBL/GenBank/DDBJ databases">
        <authorList>
            <person name="Magalhaes I.L.F."/>
            <person name="Oliveira U."/>
            <person name="Santos F.R."/>
            <person name="Vidigal T.H.D.A."/>
            <person name="Brescovit A.D."/>
            <person name="Santos A.J."/>
        </authorList>
    </citation>
    <scope>NUCLEOTIDE SEQUENCE</scope>
    <source>
        <tissue evidence="1">Shoot tissue taken approximately 20 cm above the soil surface</tissue>
    </source>
</reference>
<evidence type="ECO:0000313" key="1">
    <source>
        <dbReference type="EMBL" id="JAD33720.1"/>
    </source>
</evidence>
<proteinExistence type="predicted"/>
<organism evidence="1">
    <name type="scientific">Arundo donax</name>
    <name type="common">Giant reed</name>
    <name type="synonym">Donax arundinaceus</name>
    <dbReference type="NCBI Taxonomy" id="35708"/>
    <lineage>
        <taxon>Eukaryota</taxon>
        <taxon>Viridiplantae</taxon>
        <taxon>Streptophyta</taxon>
        <taxon>Embryophyta</taxon>
        <taxon>Tracheophyta</taxon>
        <taxon>Spermatophyta</taxon>
        <taxon>Magnoliopsida</taxon>
        <taxon>Liliopsida</taxon>
        <taxon>Poales</taxon>
        <taxon>Poaceae</taxon>
        <taxon>PACMAD clade</taxon>
        <taxon>Arundinoideae</taxon>
        <taxon>Arundineae</taxon>
        <taxon>Arundo</taxon>
    </lineage>
</organism>
<reference evidence="1" key="2">
    <citation type="journal article" date="2015" name="Data Brief">
        <title>Shoot transcriptome of the giant reed, Arundo donax.</title>
        <authorList>
            <person name="Barrero R.A."/>
            <person name="Guerrero F.D."/>
            <person name="Moolhuijzen P."/>
            <person name="Goolsby J.A."/>
            <person name="Tidwell J."/>
            <person name="Bellgard S.E."/>
            <person name="Bellgard M.I."/>
        </authorList>
    </citation>
    <scope>NUCLEOTIDE SEQUENCE</scope>
    <source>
        <tissue evidence="1">Shoot tissue taken approximately 20 cm above the soil surface</tissue>
    </source>
</reference>
<accession>A0A0A8ZAH1</accession>
<dbReference type="AlphaFoldDB" id="A0A0A8ZAH1"/>
<protein>
    <submittedName>
        <fullName evidence="1">Uncharacterized protein</fullName>
    </submittedName>
</protein>
<name>A0A0A8ZAH1_ARUDO</name>
<sequence length="33" mass="3697">MCRKLQSSSVQKKALTSYSTYSFALGENKVDIL</sequence>